<sequence length="40" mass="4496">MSDCWLLNVLISVGLFSMSSLYALGEVELTNSVNNFSFFF</sequence>
<evidence type="ECO:0000313" key="1">
    <source>
        <dbReference type="EMBL" id="MBX68207.1"/>
    </source>
</evidence>
<protein>
    <submittedName>
        <fullName evidence="1">Uncharacterized protein</fullName>
    </submittedName>
</protein>
<name>A0A2P2QMS4_RHIMU</name>
<reference evidence="1" key="1">
    <citation type="submission" date="2018-02" db="EMBL/GenBank/DDBJ databases">
        <title>Rhizophora mucronata_Transcriptome.</title>
        <authorList>
            <person name="Meera S.P."/>
            <person name="Sreeshan A."/>
            <person name="Augustine A."/>
        </authorList>
    </citation>
    <scope>NUCLEOTIDE SEQUENCE</scope>
    <source>
        <tissue evidence="1">Leaf</tissue>
    </source>
</reference>
<dbReference type="EMBL" id="GGEC01087723">
    <property type="protein sequence ID" value="MBX68207.1"/>
    <property type="molecule type" value="Transcribed_RNA"/>
</dbReference>
<dbReference type="AlphaFoldDB" id="A0A2P2QMS4"/>
<accession>A0A2P2QMS4</accession>
<proteinExistence type="predicted"/>
<organism evidence="1">
    <name type="scientific">Rhizophora mucronata</name>
    <name type="common">Asiatic mangrove</name>
    <dbReference type="NCBI Taxonomy" id="61149"/>
    <lineage>
        <taxon>Eukaryota</taxon>
        <taxon>Viridiplantae</taxon>
        <taxon>Streptophyta</taxon>
        <taxon>Embryophyta</taxon>
        <taxon>Tracheophyta</taxon>
        <taxon>Spermatophyta</taxon>
        <taxon>Magnoliopsida</taxon>
        <taxon>eudicotyledons</taxon>
        <taxon>Gunneridae</taxon>
        <taxon>Pentapetalae</taxon>
        <taxon>rosids</taxon>
        <taxon>fabids</taxon>
        <taxon>Malpighiales</taxon>
        <taxon>Rhizophoraceae</taxon>
        <taxon>Rhizophora</taxon>
    </lineage>
</organism>